<dbReference type="InterPro" id="IPR041679">
    <property type="entry name" value="DNA2/NAM7-like_C"/>
</dbReference>
<protein>
    <submittedName>
        <fullName evidence="7">Superfamily I DNA and/or RNA helicase</fullName>
    </submittedName>
</protein>
<dbReference type="PANTHER" id="PTHR43788:SF8">
    <property type="entry name" value="DNA-BINDING PROTEIN SMUBP-2"/>
    <property type="match status" value="1"/>
</dbReference>
<dbReference type="EMBL" id="FQXD01000027">
    <property type="protein sequence ID" value="SHH99456.1"/>
    <property type="molecule type" value="Genomic_DNA"/>
</dbReference>
<dbReference type="SUPFAM" id="SSF52540">
    <property type="entry name" value="P-loop containing nucleoside triphosphate hydrolases"/>
    <property type="match status" value="1"/>
</dbReference>
<dbReference type="Gene3D" id="3.40.50.300">
    <property type="entry name" value="P-loop containing nucleotide triphosphate hydrolases"/>
    <property type="match status" value="3"/>
</dbReference>
<dbReference type="Pfam" id="PF13087">
    <property type="entry name" value="AAA_12"/>
    <property type="match status" value="1"/>
</dbReference>
<feature type="domain" description="DNA2/NAM7 helicase-like C-terminal" evidence="6">
    <location>
        <begin position="870"/>
        <end position="987"/>
    </location>
</feature>
<dbReference type="Proteomes" id="UP000184079">
    <property type="component" value="Unassembled WGS sequence"/>
</dbReference>
<dbReference type="GO" id="GO:0016787">
    <property type="term" value="F:hydrolase activity"/>
    <property type="evidence" value="ECO:0007669"/>
    <property type="project" value="UniProtKB-KW"/>
</dbReference>
<dbReference type="RefSeq" id="WP_073013263.1">
    <property type="nucleotide sequence ID" value="NZ_FQXD01000027.1"/>
</dbReference>
<evidence type="ECO:0000313" key="7">
    <source>
        <dbReference type="EMBL" id="SHH99456.1"/>
    </source>
</evidence>
<sequence>MGKEDVKSVLEAWKLVESLSPSEVKGIGEVINKNRFLDGKKQRKTEQISLSEKPWEQVKLKESSKENLQFRYYLGCFQQYKLVEYLRNLLQNNDELINKDKTILFSFSFSIDQNGEYIKGSIFVPILMYATKIMSKKAHIAYDEMKTAFDDKLQLFEDKVDAIFKGGVDQHSLYKALDTYRQYFFLLENQLHYVEKEIIKEGSSGQSSFNSFFLKDLENIIQKGTNDTLYKFIEGVDSNRIIIDENRKVIEEILQPKYLPNSRWPSKVEHRLSLMQQVAVNQIINMNEKVHSVNGPPGTGKTTLLKDIFAHIMVERAEAMIKLGDPTKAFQKLKTLQLEGYNYPIYEMEKSIRNYSMVVASSNNGAVENISKDLPKEREIIRKVDEKDEFKAFEELYADEAKQLNMYPIAAKELIGNDEKAWGLFSAAMGKKENISSYYNKLYNKDEDSFINQLEQDSKNIDMSNWKDAVNDFQATLRSIKVKKKELQFICDQRKFINNLKIELDKTEKIILTIEEKEKKIEEKLENFQERKALLEEEFETVSREGLLKRVIRKVLGKKNTQILQLEDDLLDINEKIQKEIDNLHQLTLKKYVAQESMLDNKNKIDYYYHVMEKYENQNLVLPDEKYWSSSAYDYRQEKAIWITDELNYERGLLFLKAMKIHKLILIFNYKAIKANLRLLNYRNQLDLNQSEHRRYLEYAWQAVHLITPLISTTFASFSLMYKGVSKDFIDYLFIDEAGQASPQQAAGALWRSKNAIVVGDPLQIEPVVTIDQTILGDIKKYYNVDSIYIDKGSSVQSIADNANRFGVYNKYGQWVGIPLWVHRRCSSPMFTISNEIAYDNKMVLAKKEKLGESAWFHCIGSAINRQLVKEQAYFVAEKIASQWKNGIEPPDIYVITPFTAVKDGIKNIVRARLKQEGIPNRSISSWIIKSIGTVHTFQGREADIVYFVAGTDEKSDSAANWSCSKPNLINVAVTRAKEEFYMVGDYKRLSKKEYYSTIARNIGEVYNLENSRYVIKK</sequence>
<keyword evidence="2" id="KW-0378">Hydrolase</keyword>
<accession>A0A1M5XI65</accession>
<dbReference type="InterPro" id="IPR050534">
    <property type="entry name" value="Coronavir_polyprotein_1ab"/>
</dbReference>
<keyword evidence="8" id="KW-1185">Reference proteome</keyword>
<keyword evidence="3 7" id="KW-0347">Helicase</keyword>
<dbReference type="GO" id="GO:0005524">
    <property type="term" value="F:ATP binding"/>
    <property type="evidence" value="ECO:0007669"/>
    <property type="project" value="UniProtKB-KW"/>
</dbReference>
<dbReference type="AlphaFoldDB" id="A0A1M5XI65"/>
<keyword evidence="4" id="KW-0067">ATP-binding</keyword>
<name>A0A1M5XI65_9BACI</name>
<dbReference type="InterPro" id="IPR027417">
    <property type="entry name" value="P-loop_NTPase"/>
</dbReference>
<keyword evidence="1" id="KW-0547">Nucleotide-binding</keyword>
<proteinExistence type="predicted"/>
<organism evidence="7 8">
    <name type="scientific">Virgibacillus chiguensis</name>
    <dbReference type="NCBI Taxonomy" id="411959"/>
    <lineage>
        <taxon>Bacteria</taxon>
        <taxon>Bacillati</taxon>
        <taxon>Bacillota</taxon>
        <taxon>Bacilli</taxon>
        <taxon>Bacillales</taxon>
        <taxon>Bacillaceae</taxon>
        <taxon>Virgibacillus</taxon>
    </lineage>
</organism>
<evidence type="ECO:0000256" key="3">
    <source>
        <dbReference type="ARBA" id="ARBA00022806"/>
    </source>
</evidence>
<reference evidence="8" key="1">
    <citation type="submission" date="2016-11" db="EMBL/GenBank/DDBJ databases">
        <authorList>
            <person name="Varghese N."/>
            <person name="Submissions S."/>
        </authorList>
    </citation>
    <scope>NUCLEOTIDE SEQUENCE [LARGE SCALE GENOMIC DNA]</scope>
    <source>
        <strain evidence="8">CGMCC 1.6496</strain>
    </source>
</reference>
<gene>
    <name evidence="7" type="ORF">SAMN05421807_12725</name>
</gene>
<keyword evidence="5" id="KW-0175">Coiled coil</keyword>
<evidence type="ECO:0000256" key="2">
    <source>
        <dbReference type="ARBA" id="ARBA00022801"/>
    </source>
</evidence>
<feature type="coiled-coil region" evidence="5">
    <location>
        <begin position="497"/>
        <end position="583"/>
    </location>
</feature>
<evidence type="ECO:0000313" key="8">
    <source>
        <dbReference type="Proteomes" id="UP000184079"/>
    </source>
</evidence>
<evidence type="ECO:0000259" key="6">
    <source>
        <dbReference type="Pfam" id="PF13087"/>
    </source>
</evidence>
<evidence type="ECO:0000256" key="1">
    <source>
        <dbReference type="ARBA" id="ARBA00022741"/>
    </source>
</evidence>
<dbReference type="OrthoDB" id="9757917at2"/>
<evidence type="ECO:0000256" key="5">
    <source>
        <dbReference type="SAM" id="Coils"/>
    </source>
</evidence>
<evidence type="ECO:0000256" key="4">
    <source>
        <dbReference type="ARBA" id="ARBA00022840"/>
    </source>
</evidence>
<dbReference type="GO" id="GO:0043139">
    <property type="term" value="F:5'-3' DNA helicase activity"/>
    <property type="evidence" value="ECO:0007669"/>
    <property type="project" value="TreeGrafter"/>
</dbReference>
<dbReference type="PANTHER" id="PTHR43788">
    <property type="entry name" value="DNA2/NAM7 HELICASE FAMILY MEMBER"/>
    <property type="match status" value="1"/>
</dbReference>